<dbReference type="CDD" id="cd08417">
    <property type="entry name" value="PBP2_Nitroaromatics_like"/>
    <property type="match status" value="1"/>
</dbReference>
<dbReference type="InterPro" id="IPR036390">
    <property type="entry name" value="WH_DNA-bd_sf"/>
</dbReference>
<dbReference type="Gene3D" id="1.10.10.10">
    <property type="entry name" value="Winged helix-like DNA-binding domain superfamily/Winged helix DNA-binding domain"/>
    <property type="match status" value="1"/>
</dbReference>
<dbReference type="PANTHER" id="PTHR30118">
    <property type="entry name" value="HTH-TYPE TRANSCRIPTIONAL REGULATOR LEUO-RELATED"/>
    <property type="match status" value="1"/>
</dbReference>
<keyword evidence="5" id="KW-0238">DNA-binding</keyword>
<keyword evidence="6" id="KW-0804">Transcription</keyword>
<comment type="function">
    <text evidence="1">NodD regulates the expression of the nodABCFE genes which encode other nodulation proteins. NodD is also a negative regulator of its own expression. Binds flavonoids as inducers.</text>
</comment>
<dbReference type="Gene3D" id="3.40.190.10">
    <property type="entry name" value="Periplasmic binding protein-like II"/>
    <property type="match status" value="2"/>
</dbReference>
<dbReference type="InterPro" id="IPR050389">
    <property type="entry name" value="LysR-type_TF"/>
</dbReference>
<protein>
    <submittedName>
        <fullName evidence="8">Transcriptional regulator, LysR family</fullName>
    </submittedName>
</protein>
<dbReference type="InterPro" id="IPR036388">
    <property type="entry name" value="WH-like_DNA-bd_sf"/>
</dbReference>
<dbReference type="SUPFAM" id="SSF53850">
    <property type="entry name" value="Periplasmic binding protein-like II"/>
    <property type="match status" value="1"/>
</dbReference>
<evidence type="ECO:0000256" key="5">
    <source>
        <dbReference type="ARBA" id="ARBA00023125"/>
    </source>
</evidence>
<feature type="domain" description="HTH lysR-type" evidence="7">
    <location>
        <begin position="11"/>
        <end position="68"/>
    </location>
</feature>
<sequence length="309" mass="34100">MNKQAPKLGAIDLNLLVVFDALMRDRSVTRAGQRLGLSQPAVSHALTRLRHMLKDELFVRSPNGMMPTPRAEQLATPIRIALDGLQQSLEPTQFEPATATATFRIAVDNYAAIVLVAPIAEHIARNAPGVTLDFRPSGTLNIPDLLDRSELHLAIGPPRVQAERFSLRRLLQDQFVVVHRKGHPAARAREFSTETLATLPQLEISSAQFGADFAEASLGKSKPVLKPAMRAPFLSAAQILATSDLVSVFPLNIARHMTKSHGLVLHRLSRPPKPIEAAMIWPRRLDNQPAHAWLRELIIGVVANDFRRT</sequence>
<dbReference type="Proteomes" id="UP000184096">
    <property type="component" value="Chromosome I"/>
</dbReference>
<dbReference type="GO" id="GO:0003700">
    <property type="term" value="F:DNA-binding transcription factor activity"/>
    <property type="evidence" value="ECO:0007669"/>
    <property type="project" value="InterPro"/>
</dbReference>
<keyword evidence="3" id="KW-0536">Nodulation</keyword>
<dbReference type="InterPro" id="IPR000847">
    <property type="entry name" value="LysR_HTH_N"/>
</dbReference>
<dbReference type="GO" id="GO:0003677">
    <property type="term" value="F:DNA binding"/>
    <property type="evidence" value="ECO:0007669"/>
    <property type="project" value="UniProtKB-KW"/>
</dbReference>
<dbReference type="PRINTS" id="PR00039">
    <property type="entry name" value="HTHLYSR"/>
</dbReference>
<dbReference type="AlphaFoldDB" id="A0A1M7TAN2"/>
<name>A0A1M7TAN2_9BRAD</name>
<keyword evidence="9" id="KW-1185">Reference proteome</keyword>
<evidence type="ECO:0000313" key="9">
    <source>
        <dbReference type="Proteomes" id="UP000184096"/>
    </source>
</evidence>
<gene>
    <name evidence="8" type="ORF">SAMN05444170_1243</name>
</gene>
<comment type="similarity">
    <text evidence="2">Belongs to the LysR transcriptional regulatory family.</text>
</comment>
<dbReference type="Pfam" id="PF03466">
    <property type="entry name" value="LysR_substrate"/>
    <property type="match status" value="1"/>
</dbReference>
<dbReference type="PROSITE" id="PS50931">
    <property type="entry name" value="HTH_LYSR"/>
    <property type="match status" value="1"/>
</dbReference>
<evidence type="ECO:0000256" key="2">
    <source>
        <dbReference type="ARBA" id="ARBA00009437"/>
    </source>
</evidence>
<dbReference type="EMBL" id="LT670849">
    <property type="protein sequence ID" value="SHN67789.1"/>
    <property type="molecule type" value="Genomic_DNA"/>
</dbReference>
<reference evidence="9" key="1">
    <citation type="submission" date="2016-11" db="EMBL/GenBank/DDBJ databases">
        <authorList>
            <person name="Varghese N."/>
            <person name="Submissions S."/>
        </authorList>
    </citation>
    <scope>NUCLEOTIDE SEQUENCE [LARGE SCALE GENOMIC DNA]</scope>
    <source>
        <strain evidence="9">GAS401</strain>
    </source>
</reference>
<dbReference type="Pfam" id="PF00126">
    <property type="entry name" value="HTH_1"/>
    <property type="match status" value="1"/>
</dbReference>
<dbReference type="PANTHER" id="PTHR30118:SF15">
    <property type="entry name" value="TRANSCRIPTIONAL REGULATORY PROTEIN"/>
    <property type="match status" value="1"/>
</dbReference>
<evidence type="ECO:0000259" key="7">
    <source>
        <dbReference type="PROSITE" id="PS50931"/>
    </source>
</evidence>
<dbReference type="SUPFAM" id="SSF46785">
    <property type="entry name" value="Winged helix' DNA-binding domain"/>
    <property type="match status" value="1"/>
</dbReference>
<accession>A0A1M7TAN2</accession>
<dbReference type="InterPro" id="IPR005119">
    <property type="entry name" value="LysR_subst-bd"/>
</dbReference>
<evidence type="ECO:0000256" key="3">
    <source>
        <dbReference type="ARBA" id="ARBA00022458"/>
    </source>
</evidence>
<evidence type="ECO:0000256" key="4">
    <source>
        <dbReference type="ARBA" id="ARBA00023015"/>
    </source>
</evidence>
<keyword evidence="4" id="KW-0805">Transcription regulation</keyword>
<evidence type="ECO:0000256" key="1">
    <source>
        <dbReference type="ARBA" id="ARBA00003502"/>
    </source>
</evidence>
<evidence type="ECO:0000313" key="8">
    <source>
        <dbReference type="EMBL" id="SHN67789.1"/>
    </source>
</evidence>
<organism evidence="8 9">
    <name type="scientific">Bradyrhizobium erythrophlei</name>
    <dbReference type="NCBI Taxonomy" id="1437360"/>
    <lineage>
        <taxon>Bacteria</taxon>
        <taxon>Pseudomonadati</taxon>
        <taxon>Pseudomonadota</taxon>
        <taxon>Alphaproteobacteria</taxon>
        <taxon>Hyphomicrobiales</taxon>
        <taxon>Nitrobacteraceae</taxon>
        <taxon>Bradyrhizobium</taxon>
    </lineage>
</organism>
<proteinExistence type="inferred from homology"/>
<evidence type="ECO:0000256" key="6">
    <source>
        <dbReference type="ARBA" id="ARBA00023163"/>
    </source>
</evidence>
<dbReference type="InterPro" id="IPR037402">
    <property type="entry name" value="YidZ_PBP2"/>
</dbReference>